<organism evidence="3 4">
    <name type="scientific">Acidianus ambivalens</name>
    <name type="common">Desulfurolobus ambivalens</name>
    <dbReference type="NCBI Taxonomy" id="2283"/>
    <lineage>
        <taxon>Archaea</taxon>
        <taxon>Thermoproteota</taxon>
        <taxon>Thermoprotei</taxon>
        <taxon>Sulfolobales</taxon>
        <taxon>Sulfolobaceae</taxon>
        <taxon>Acidianus</taxon>
    </lineage>
</organism>
<dbReference type="InterPro" id="IPR050273">
    <property type="entry name" value="GppA/Ppx_hydrolase"/>
</dbReference>
<evidence type="ECO:0000313" key="5">
    <source>
        <dbReference type="Proteomes" id="UP000474054"/>
    </source>
</evidence>
<dbReference type="AlphaFoldDB" id="A0A650CXT8"/>
<dbReference type="PANTHER" id="PTHR30005:SF0">
    <property type="entry name" value="RETROGRADE REGULATION PROTEIN 2"/>
    <property type="match status" value="1"/>
</dbReference>
<sequence>MLSAVIDAGYNSFRLSIYDVFQNNTFRLLGSLKYFVRIGEGIKEGSKISDDKIKTAEQAFIAFKNLINVKGVKNVKAVGTSAFRYALNGKEVSDKLSEILGEDLRIISGEEEGRFSATGVINTLPFIEDAIIFEIGGGSLEIAKVEAGNITKVYQLPIGALKLATYSEKEIRKIVSDEISTISITPSKLVIGSGGNMRALAKLDEKISGFPSDSIHGYVVPSSQISKYAKVLFSLDIEERSALPGISKERAYTIHSGAVIIDELLQHFNSDKVMVSAFGMREGVLTDGVKLDRNKWLEAIAFYHYLDPPWDVFYDAEKKVKGEMGFYVGSAAFISSVFKMSEYLNPYDACYRMTRTAIIPGFTQKEILTIGLICKAAKGKIKKKNIKSVGLDFKKKELYEYGKIVKEIVETYPLGIRWSG</sequence>
<evidence type="ECO:0000313" key="3">
    <source>
        <dbReference type="EMBL" id="QGR22267.1"/>
    </source>
</evidence>
<dbReference type="Gene3D" id="3.30.420.150">
    <property type="entry name" value="Exopolyphosphatase. Domain 2"/>
    <property type="match status" value="1"/>
</dbReference>
<evidence type="ECO:0000313" key="4">
    <source>
        <dbReference type="Proteomes" id="UP000426328"/>
    </source>
</evidence>
<reference evidence="2 5" key="1">
    <citation type="submission" date="2019-10" db="EMBL/GenBank/DDBJ databases">
        <title>Comparative genomics of sulfur disproportionating microorganisms.</title>
        <authorList>
            <person name="Ward L.M."/>
            <person name="Bertran E."/>
            <person name="Johnston D."/>
        </authorList>
    </citation>
    <scope>NUCLEOTIDE SEQUENCE [LARGE SCALE GENOMIC DNA]</scope>
    <source>
        <strain evidence="2 5">DSM 3772</strain>
    </source>
</reference>
<feature type="domain" description="Ppx/GppA phosphatase N-terminal" evidence="1">
    <location>
        <begin position="24"/>
        <end position="288"/>
    </location>
</feature>
<dbReference type="PANTHER" id="PTHR30005">
    <property type="entry name" value="EXOPOLYPHOSPHATASE"/>
    <property type="match status" value="1"/>
</dbReference>
<dbReference type="EMBL" id="WHYS01000001">
    <property type="protein sequence ID" value="MQL54448.1"/>
    <property type="molecule type" value="Genomic_DNA"/>
</dbReference>
<dbReference type="InterPro" id="IPR043129">
    <property type="entry name" value="ATPase_NBD"/>
</dbReference>
<name>A0A650CXT8_ACIAM</name>
<dbReference type="Proteomes" id="UP000426328">
    <property type="component" value="Chromosome"/>
</dbReference>
<dbReference type="InterPro" id="IPR003695">
    <property type="entry name" value="Ppx_GppA_N"/>
</dbReference>
<dbReference type="Proteomes" id="UP000474054">
    <property type="component" value="Unassembled WGS sequence"/>
</dbReference>
<dbReference type="KEGG" id="aamb:D1866_09960"/>
<dbReference type="GO" id="GO:0006357">
    <property type="term" value="P:regulation of transcription by RNA polymerase II"/>
    <property type="evidence" value="ECO:0007669"/>
    <property type="project" value="TreeGrafter"/>
</dbReference>
<evidence type="ECO:0000259" key="1">
    <source>
        <dbReference type="Pfam" id="PF02541"/>
    </source>
</evidence>
<dbReference type="CDD" id="cd24052">
    <property type="entry name" value="ASKHA_NBD_HpPPX-GppA-like"/>
    <property type="match status" value="1"/>
</dbReference>
<dbReference type="SUPFAM" id="SSF53067">
    <property type="entry name" value="Actin-like ATPase domain"/>
    <property type="match status" value="2"/>
</dbReference>
<gene>
    <name evidence="3" type="ORF">D1866_09960</name>
    <name evidence="2" type="ORF">GFB69_01400</name>
</gene>
<dbReference type="RefSeq" id="WP_152939540.1">
    <property type="nucleotide sequence ID" value="NZ_CP045482.1"/>
</dbReference>
<dbReference type="GeneID" id="42780059"/>
<dbReference type="Pfam" id="PF02541">
    <property type="entry name" value="Ppx-GppA"/>
    <property type="match status" value="1"/>
</dbReference>
<dbReference type="Gene3D" id="3.30.420.40">
    <property type="match status" value="1"/>
</dbReference>
<evidence type="ECO:0000313" key="2">
    <source>
        <dbReference type="EMBL" id="MQL54448.1"/>
    </source>
</evidence>
<accession>A0A650CXT8</accession>
<proteinExistence type="predicted"/>
<protein>
    <submittedName>
        <fullName evidence="3">Ppx/GppA family phosphatase</fullName>
    </submittedName>
</protein>
<keyword evidence="4" id="KW-1185">Reference proteome</keyword>
<dbReference type="EMBL" id="CP045482">
    <property type="protein sequence ID" value="QGR22267.1"/>
    <property type="molecule type" value="Genomic_DNA"/>
</dbReference>
<reference evidence="3 4" key="2">
    <citation type="submission" date="2019-10" db="EMBL/GenBank/DDBJ databases">
        <title>Genome Sequences from Six Type Strain Members of the Archaeal Family Sulfolobaceae: Acidianus ambivalens, Acidianus infernus, Metallosphaera prunae, Stygiolobus azoricus, Sulfolobus metallicus, and Sulfurisphaera ohwakuensis.</title>
        <authorList>
            <person name="Counts J.A."/>
            <person name="Kelly R.M."/>
        </authorList>
    </citation>
    <scope>NUCLEOTIDE SEQUENCE [LARGE SCALE GENOMIC DNA]</scope>
    <source>
        <strain evidence="3 4">LEI 10</strain>
    </source>
</reference>